<evidence type="ECO:0000256" key="2">
    <source>
        <dbReference type="ARBA" id="ARBA00005001"/>
    </source>
</evidence>
<name>B1ZZ63_OPITP</name>
<keyword evidence="6" id="KW-0997">Cell inner membrane</keyword>
<dbReference type="CDD" id="cd04191">
    <property type="entry name" value="Glucan_BSP_MdoH"/>
    <property type="match status" value="1"/>
</dbReference>
<dbReference type="KEGG" id="ote:Oter_3861"/>
<feature type="transmembrane region" description="Helical" evidence="12">
    <location>
        <begin position="426"/>
        <end position="449"/>
    </location>
</feature>
<evidence type="ECO:0000256" key="6">
    <source>
        <dbReference type="ARBA" id="ARBA00022519"/>
    </source>
</evidence>
<dbReference type="NCBIfam" id="NF003958">
    <property type="entry name" value="PRK05454.2-1"/>
    <property type="match status" value="1"/>
</dbReference>
<dbReference type="NCBIfam" id="NF003962">
    <property type="entry name" value="PRK05454.2-5"/>
    <property type="match status" value="1"/>
</dbReference>
<evidence type="ECO:0000256" key="8">
    <source>
        <dbReference type="ARBA" id="ARBA00022679"/>
    </source>
</evidence>
<accession>B1ZZ63</accession>
<protein>
    <recommendedName>
        <fullName evidence="4">Glucans biosynthesis glucosyltransferase H</fullName>
    </recommendedName>
</protein>
<comment type="subcellular location">
    <subcellularLocation>
        <location evidence="1">Cell inner membrane</location>
        <topology evidence="1">Multi-pass membrane protein</topology>
    </subcellularLocation>
</comment>
<evidence type="ECO:0000256" key="3">
    <source>
        <dbReference type="ARBA" id="ARBA00009337"/>
    </source>
</evidence>
<dbReference type="Proteomes" id="UP000007013">
    <property type="component" value="Chromosome"/>
</dbReference>
<evidence type="ECO:0000256" key="1">
    <source>
        <dbReference type="ARBA" id="ARBA00004429"/>
    </source>
</evidence>
<dbReference type="InterPro" id="IPR029044">
    <property type="entry name" value="Nucleotide-diphossugar_trans"/>
</dbReference>
<dbReference type="AlphaFoldDB" id="B1ZZ63"/>
<feature type="transmembrane region" description="Helical" evidence="12">
    <location>
        <begin position="53"/>
        <end position="77"/>
    </location>
</feature>
<feature type="transmembrane region" description="Helical" evidence="12">
    <location>
        <begin position="371"/>
        <end position="393"/>
    </location>
</feature>
<feature type="transmembrane region" description="Helical" evidence="12">
    <location>
        <begin position="542"/>
        <end position="563"/>
    </location>
</feature>
<evidence type="ECO:0000256" key="11">
    <source>
        <dbReference type="ARBA" id="ARBA00023136"/>
    </source>
</evidence>
<keyword evidence="11 12" id="KW-0472">Membrane</keyword>
<organism evidence="14 15">
    <name type="scientific">Opitutus terrae (strain DSM 11246 / JCM 15787 / PB90-1)</name>
    <dbReference type="NCBI Taxonomy" id="452637"/>
    <lineage>
        <taxon>Bacteria</taxon>
        <taxon>Pseudomonadati</taxon>
        <taxon>Verrucomicrobiota</taxon>
        <taxon>Opitutia</taxon>
        <taxon>Opitutales</taxon>
        <taxon>Opitutaceae</taxon>
        <taxon>Opitutus</taxon>
    </lineage>
</organism>
<feature type="domain" description="Glycosyltransferase 2-like" evidence="13">
    <location>
        <begin position="200"/>
        <end position="426"/>
    </location>
</feature>
<keyword evidence="9 12" id="KW-0812">Transmembrane</keyword>
<comment type="similarity">
    <text evidence="3">Belongs to the glycosyltransferase 2 family. OpgH subfamily.</text>
</comment>
<dbReference type="PANTHER" id="PTHR43867">
    <property type="entry name" value="CELLULOSE SYNTHASE CATALYTIC SUBUNIT A [UDP-FORMING]"/>
    <property type="match status" value="1"/>
</dbReference>
<sequence>MRSAPHDRMTAARLNRRRFMFFSSVFGLTSVATWFMADLLWRGGLTGVELTLLVLFVILFAQIAVGFCTALAGFYVINRGGDSRRITATLARGEEGPLASTAIVMPVFNEDVSRVFEGLRVVFRSVQETKKLEHFDFFILSDSNEPSQWIVEEVAWIELCKQVGGFGKIFYRKRVNQINKKAGNVADFLRRWGRNYRYMVVLDADSIMTGRALVELVALMEKNPGVGIIQTAPRIVNGETLYARVQSFANRVYSPLFLAGLNYWQQHEGNYWGHNAIIRVQPFMEHCSLPDLPGSEPFGGRILSHDFVEAALMRRAGWGVWLAHDIEGSYEEGPPTLIDSAKRDRRWSQGNMQHAWLLTARGFRPANRFHLFMGVMAYLSSPLWLLFMLISSINVFDLVSSGEARELRPQDYTSIFGYELEVPEALTLFIFTMLLLFLPKIVSILALLSRREEVESYGGRVRFVISALLEMASSVLLAPINMMFNSKFVLFTLLGQGVSWVPQKRGAEDDGTDWREAIITHGGHTLFGLVWGLSALILLPEFFWWLSPVLAGLVLSIPLSILLSKASFGRRARELGLFLAPEETQPAYELRRLRQNLAECYRHLQPIEPLRADYGLMQAVLDPYINAMHVALLRQRRSSEEAREWFSQLRRRLLHEGPQTISTKEKMALLLDAESMIWLHRELWSCPAGALAEWWRLAMRQYNVLTTTPTTALYR</sequence>
<evidence type="ECO:0000256" key="5">
    <source>
        <dbReference type="ARBA" id="ARBA00022475"/>
    </source>
</evidence>
<evidence type="ECO:0000256" key="12">
    <source>
        <dbReference type="SAM" id="Phobius"/>
    </source>
</evidence>
<feature type="transmembrane region" description="Helical" evidence="12">
    <location>
        <begin position="461"/>
        <end position="484"/>
    </location>
</feature>
<dbReference type="HOGENOM" id="CLU_015730_0_0_0"/>
<dbReference type="PANTHER" id="PTHR43867:SF5">
    <property type="entry name" value="GLUCANS BIOSYNTHESIS GLUCOSYLTRANSFERASE H"/>
    <property type="match status" value="1"/>
</dbReference>
<keyword evidence="15" id="KW-1185">Reference proteome</keyword>
<dbReference type="EMBL" id="CP001032">
    <property type="protein sequence ID" value="ACB77135.1"/>
    <property type="molecule type" value="Genomic_DNA"/>
</dbReference>
<dbReference type="InterPro" id="IPR050321">
    <property type="entry name" value="Glycosyltr_2/OpgH_subfam"/>
</dbReference>
<dbReference type="InterPro" id="IPR001173">
    <property type="entry name" value="Glyco_trans_2-like"/>
</dbReference>
<keyword evidence="5" id="KW-1003">Cell membrane</keyword>
<dbReference type="eggNOG" id="COG2943">
    <property type="taxonomic scope" value="Bacteria"/>
</dbReference>
<evidence type="ECO:0000256" key="7">
    <source>
        <dbReference type="ARBA" id="ARBA00022676"/>
    </source>
</evidence>
<evidence type="ECO:0000313" key="14">
    <source>
        <dbReference type="EMBL" id="ACB77135.1"/>
    </source>
</evidence>
<dbReference type="OrthoDB" id="9775281at2"/>
<dbReference type="CAZy" id="GT2">
    <property type="family name" value="Glycosyltransferase Family 2"/>
</dbReference>
<dbReference type="STRING" id="452637.Oter_3861"/>
<dbReference type="SUPFAM" id="SSF53448">
    <property type="entry name" value="Nucleotide-diphospho-sugar transferases"/>
    <property type="match status" value="1"/>
</dbReference>
<gene>
    <name evidence="14" type="ordered locus">Oter_3861</name>
</gene>
<dbReference type="GO" id="GO:0005886">
    <property type="term" value="C:plasma membrane"/>
    <property type="evidence" value="ECO:0007669"/>
    <property type="project" value="UniProtKB-SubCell"/>
</dbReference>
<comment type="pathway">
    <text evidence="2">Glycan metabolism; osmoregulated periplasmic glucan (OPG) biosynthesis.</text>
</comment>
<feature type="transmembrane region" description="Helical" evidence="12">
    <location>
        <begin position="21"/>
        <end position="41"/>
    </location>
</feature>
<evidence type="ECO:0000259" key="13">
    <source>
        <dbReference type="Pfam" id="PF13632"/>
    </source>
</evidence>
<evidence type="ECO:0000313" key="15">
    <source>
        <dbReference type="Proteomes" id="UP000007013"/>
    </source>
</evidence>
<evidence type="ECO:0000256" key="10">
    <source>
        <dbReference type="ARBA" id="ARBA00022989"/>
    </source>
</evidence>
<evidence type="ECO:0000256" key="9">
    <source>
        <dbReference type="ARBA" id="ARBA00022692"/>
    </source>
</evidence>
<keyword evidence="10 12" id="KW-1133">Transmembrane helix</keyword>
<keyword evidence="7" id="KW-0328">Glycosyltransferase</keyword>
<dbReference type="RefSeq" id="WP_012376664.1">
    <property type="nucleotide sequence ID" value="NC_010571.1"/>
</dbReference>
<proteinExistence type="inferred from homology"/>
<keyword evidence="8 14" id="KW-0808">Transferase</keyword>
<evidence type="ECO:0000256" key="4">
    <source>
        <dbReference type="ARBA" id="ARBA00020585"/>
    </source>
</evidence>
<dbReference type="GO" id="GO:0016758">
    <property type="term" value="F:hexosyltransferase activity"/>
    <property type="evidence" value="ECO:0007669"/>
    <property type="project" value="TreeGrafter"/>
</dbReference>
<dbReference type="Gene3D" id="3.90.550.10">
    <property type="entry name" value="Spore Coat Polysaccharide Biosynthesis Protein SpsA, Chain A"/>
    <property type="match status" value="1"/>
</dbReference>
<reference evidence="14 15" key="1">
    <citation type="journal article" date="2011" name="J. Bacteriol.">
        <title>Genome sequence of the verrucomicrobium Opitutus terrae PB90-1, an abundant inhabitant of rice paddy soil ecosystems.</title>
        <authorList>
            <person name="van Passel M.W."/>
            <person name="Kant R."/>
            <person name="Palva A."/>
            <person name="Copeland A."/>
            <person name="Lucas S."/>
            <person name="Lapidus A."/>
            <person name="Glavina del Rio T."/>
            <person name="Pitluck S."/>
            <person name="Goltsman E."/>
            <person name="Clum A."/>
            <person name="Sun H."/>
            <person name="Schmutz J."/>
            <person name="Larimer F.W."/>
            <person name="Land M.L."/>
            <person name="Hauser L."/>
            <person name="Kyrpides N."/>
            <person name="Mikhailova N."/>
            <person name="Richardson P.P."/>
            <person name="Janssen P.H."/>
            <person name="de Vos W.M."/>
            <person name="Smidt H."/>
        </authorList>
    </citation>
    <scope>NUCLEOTIDE SEQUENCE [LARGE SCALE GENOMIC DNA]</scope>
    <source>
        <strain evidence="15">DSM 11246 / JCM 15787 / PB90-1</strain>
    </source>
</reference>
<dbReference type="Pfam" id="PF13632">
    <property type="entry name" value="Glyco_trans_2_3"/>
    <property type="match status" value="1"/>
</dbReference>